<evidence type="ECO:0000313" key="3">
    <source>
        <dbReference type="EMBL" id="MFC3700326.1"/>
    </source>
</evidence>
<proteinExistence type="predicted"/>
<name>A0ABV7WM95_9GAMM</name>
<organism evidence="3 4">
    <name type="scientific">Reinekea marina</name>
    <dbReference type="NCBI Taxonomy" id="1310421"/>
    <lineage>
        <taxon>Bacteria</taxon>
        <taxon>Pseudomonadati</taxon>
        <taxon>Pseudomonadota</taxon>
        <taxon>Gammaproteobacteria</taxon>
        <taxon>Oceanospirillales</taxon>
        <taxon>Saccharospirillaceae</taxon>
        <taxon>Reinekea</taxon>
    </lineage>
</organism>
<sequence length="84" mass="9596">MKILIRNLDRKTTKEELETLFKEYGNVQSCNIVVDKETGESKGFAFVEMPKSGEAKAAIQNLNYKKLGNESIRVKRAQTKTEEE</sequence>
<gene>
    <name evidence="3" type="ORF">ACFOND_01640</name>
</gene>
<dbReference type="EMBL" id="JBHRYN010000004">
    <property type="protein sequence ID" value="MFC3700326.1"/>
    <property type="molecule type" value="Genomic_DNA"/>
</dbReference>
<dbReference type="InterPro" id="IPR000504">
    <property type="entry name" value="RRM_dom"/>
</dbReference>
<dbReference type="SMART" id="SM00360">
    <property type="entry name" value="RRM"/>
    <property type="match status" value="1"/>
</dbReference>
<evidence type="ECO:0000256" key="1">
    <source>
        <dbReference type="ARBA" id="ARBA00022884"/>
    </source>
</evidence>
<dbReference type="InterPro" id="IPR050502">
    <property type="entry name" value="Euk_RNA-bind_prot"/>
</dbReference>
<dbReference type="Pfam" id="PF00076">
    <property type="entry name" value="RRM_1"/>
    <property type="match status" value="1"/>
</dbReference>
<dbReference type="RefSeq" id="WP_215998782.1">
    <property type="nucleotide sequence ID" value="NZ_JAUFQI010000001.1"/>
</dbReference>
<dbReference type="PANTHER" id="PTHR48025:SF1">
    <property type="entry name" value="RRM DOMAIN-CONTAINING PROTEIN"/>
    <property type="match status" value="1"/>
</dbReference>
<dbReference type="PROSITE" id="PS50102">
    <property type="entry name" value="RRM"/>
    <property type="match status" value="1"/>
</dbReference>
<keyword evidence="1" id="KW-0694">RNA-binding</keyword>
<feature type="domain" description="RRM" evidence="2">
    <location>
        <begin position="1"/>
        <end position="79"/>
    </location>
</feature>
<dbReference type="Proteomes" id="UP001595710">
    <property type="component" value="Unassembled WGS sequence"/>
</dbReference>
<protein>
    <submittedName>
        <fullName evidence="3">RNA recognition motif domain-containing protein</fullName>
    </submittedName>
</protein>
<evidence type="ECO:0000259" key="2">
    <source>
        <dbReference type="PROSITE" id="PS50102"/>
    </source>
</evidence>
<evidence type="ECO:0000313" key="4">
    <source>
        <dbReference type="Proteomes" id="UP001595710"/>
    </source>
</evidence>
<comment type="caution">
    <text evidence="3">The sequence shown here is derived from an EMBL/GenBank/DDBJ whole genome shotgun (WGS) entry which is preliminary data.</text>
</comment>
<dbReference type="PANTHER" id="PTHR48025">
    <property type="entry name" value="OS02G0815200 PROTEIN"/>
    <property type="match status" value="1"/>
</dbReference>
<accession>A0ABV7WM95</accession>
<keyword evidence="4" id="KW-1185">Reference proteome</keyword>
<reference evidence="4" key="1">
    <citation type="journal article" date="2019" name="Int. J. Syst. Evol. Microbiol.">
        <title>The Global Catalogue of Microorganisms (GCM) 10K type strain sequencing project: providing services to taxonomists for standard genome sequencing and annotation.</title>
        <authorList>
            <consortium name="The Broad Institute Genomics Platform"/>
            <consortium name="The Broad Institute Genome Sequencing Center for Infectious Disease"/>
            <person name="Wu L."/>
            <person name="Ma J."/>
        </authorList>
    </citation>
    <scope>NUCLEOTIDE SEQUENCE [LARGE SCALE GENOMIC DNA]</scope>
    <source>
        <strain evidence="4">CECT 8288</strain>
    </source>
</reference>